<proteinExistence type="predicted"/>
<dbReference type="RefSeq" id="WP_165244157.1">
    <property type="nucleotide sequence ID" value="NZ_JAAKZV010000282.1"/>
</dbReference>
<evidence type="ECO:0000256" key="1">
    <source>
        <dbReference type="SAM" id="SignalP"/>
    </source>
</evidence>
<organism evidence="2 3">
    <name type="scientific">Streptomyces coryli</name>
    <dbReference type="NCBI Taxonomy" id="1128680"/>
    <lineage>
        <taxon>Bacteria</taxon>
        <taxon>Bacillati</taxon>
        <taxon>Actinomycetota</taxon>
        <taxon>Actinomycetes</taxon>
        <taxon>Kitasatosporales</taxon>
        <taxon>Streptomycetaceae</taxon>
        <taxon>Streptomyces</taxon>
    </lineage>
</organism>
<keyword evidence="1" id="KW-0732">Signal</keyword>
<dbReference type="InterPro" id="IPR012334">
    <property type="entry name" value="Pectin_lyas_fold"/>
</dbReference>
<evidence type="ECO:0000313" key="3">
    <source>
        <dbReference type="Proteomes" id="UP000481583"/>
    </source>
</evidence>
<dbReference type="Gene3D" id="2.160.20.10">
    <property type="entry name" value="Single-stranded right-handed beta-helix, Pectin lyase-like"/>
    <property type="match status" value="1"/>
</dbReference>
<evidence type="ECO:0008006" key="4">
    <source>
        <dbReference type="Google" id="ProtNLM"/>
    </source>
</evidence>
<dbReference type="Proteomes" id="UP000481583">
    <property type="component" value="Unassembled WGS sequence"/>
</dbReference>
<dbReference type="EMBL" id="JAAKZV010000282">
    <property type="protein sequence ID" value="NGN69323.1"/>
    <property type="molecule type" value="Genomic_DNA"/>
</dbReference>
<sequence>MEIRRRSKTTTRKLLAVIGAAVLLVTGSITAVSASAEPAAPEAAFTVYMAPAGAGGSDANDGLSPAQSIATLPRVQQVLQQHKPTTDVEVRIKQGTYTAPPFHEWRFYVPGHSVSFMPIDYVPGQGTPAGGLPVFKNAKCGTAYCPGFWLQPRLPRDTADPLYDGGDSNLDFRYLRVEYYSAGGVSVYGDSERDVTDENYNPPLQVRGSKGLNSNTFFGMQFRNLGSKWSGGSTFGYGGIVLTNSSNNRVENSHFINIENAAPYQGNIHGLYITHFSSGNQVVRNKFSYVSGYVVKSRNMSNYNSIEYNDITRAGRASYYRGEFCDTQCAIDNNISRQCASYHDRFFNNTIRSGYGGTQISTWSLSPEGLTNAGGTPCAIPAGEQRVLTGGNSP</sequence>
<accession>A0A6G4UB06</accession>
<dbReference type="AlphaFoldDB" id="A0A6G4UB06"/>
<reference evidence="2 3" key="1">
    <citation type="submission" date="2020-02" db="EMBL/GenBank/DDBJ databases">
        <title>Whole-genome analyses of novel actinobacteria.</title>
        <authorList>
            <person name="Sahin N."/>
        </authorList>
    </citation>
    <scope>NUCLEOTIDE SEQUENCE [LARGE SCALE GENOMIC DNA]</scope>
    <source>
        <strain evidence="2 3">A7024</strain>
    </source>
</reference>
<feature type="chain" id="PRO_5039543080" description="Right handed beta helix domain-containing protein" evidence="1">
    <location>
        <begin position="32"/>
        <end position="394"/>
    </location>
</feature>
<evidence type="ECO:0000313" key="2">
    <source>
        <dbReference type="EMBL" id="NGN69323.1"/>
    </source>
</evidence>
<keyword evidence="3" id="KW-1185">Reference proteome</keyword>
<protein>
    <recommendedName>
        <fullName evidence="4">Right handed beta helix domain-containing protein</fullName>
    </recommendedName>
</protein>
<name>A0A6G4UB06_9ACTN</name>
<gene>
    <name evidence="2" type="ORF">G5C51_36235</name>
</gene>
<dbReference type="SUPFAM" id="SSF51126">
    <property type="entry name" value="Pectin lyase-like"/>
    <property type="match status" value="1"/>
</dbReference>
<comment type="caution">
    <text evidence="2">The sequence shown here is derived from an EMBL/GenBank/DDBJ whole genome shotgun (WGS) entry which is preliminary data.</text>
</comment>
<feature type="signal peptide" evidence="1">
    <location>
        <begin position="1"/>
        <end position="31"/>
    </location>
</feature>
<dbReference type="InterPro" id="IPR011050">
    <property type="entry name" value="Pectin_lyase_fold/virulence"/>
</dbReference>